<evidence type="ECO:0000259" key="4">
    <source>
        <dbReference type="Pfam" id="PF00542"/>
    </source>
</evidence>
<organism evidence="6 7">
    <name type="scientific">Kwoniella heveanensis BCC8398</name>
    <dbReference type="NCBI Taxonomy" id="1296120"/>
    <lineage>
        <taxon>Eukaryota</taxon>
        <taxon>Fungi</taxon>
        <taxon>Dikarya</taxon>
        <taxon>Basidiomycota</taxon>
        <taxon>Agaricomycotina</taxon>
        <taxon>Tremellomycetes</taxon>
        <taxon>Tremellales</taxon>
        <taxon>Cryptococcaceae</taxon>
        <taxon>Kwoniella</taxon>
    </lineage>
</organism>
<dbReference type="OrthoDB" id="250175at2759"/>
<protein>
    <submittedName>
        <fullName evidence="6">Ribosomal protein L7/L12</fullName>
    </submittedName>
</protein>
<evidence type="ECO:0000259" key="5">
    <source>
        <dbReference type="Pfam" id="PF16320"/>
    </source>
</evidence>
<dbReference type="Pfam" id="PF16320">
    <property type="entry name" value="Ribosomal_L12_N"/>
    <property type="match status" value="1"/>
</dbReference>
<gene>
    <name evidence="6" type="ORF">I316_02734</name>
</gene>
<accession>A0A1B9GXD7</accession>
<dbReference type="GO" id="GO:0003735">
    <property type="term" value="F:structural constituent of ribosome"/>
    <property type="evidence" value="ECO:0007669"/>
    <property type="project" value="InterPro"/>
</dbReference>
<reference evidence="7" key="2">
    <citation type="submission" date="2013-12" db="EMBL/GenBank/DDBJ databases">
        <title>Evolution of pathogenesis and genome organization in the Tremellales.</title>
        <authorList>
            <person name="Cuomo C."/>
            <person name="Litvintseva A."/>
            <person name="Heitman J."/>
            <person name="Chen Y."/>
            <person name="Sun S."/>
            <person name="Springer D."/>
            <person name="Dromer F."/>
            <person name="Young S."/>
            <person name="Zeng Q."/>
            <person name="Chapman S."/>
            <person name="Gujja S."/>
            <person name="Saif S."/>
            <person name="Birren B."/>
        </authorList>
    </citation>
    <scope>NUCLEOTIDE SEQUENCE [LARGE SCALE GENOMIC DNA]</scope>
    <source>
        <strain evidence="7">BCC8398</strain>
    </source>
</reference>
<keyword evidence="3" id="KW-0687">Ribonucleoprotein</keyword>
<dbReference type="Gene3D" id="3.30.1390.10">
    <property type="match status" value="1"/>
</dbReference>
<dbReference type="InterPro" id="IPR014719">
    <property type="entry name" value="Ribosomal_bL12_C/ClpS-like"/>
</dbReference>
<dbReference type="GO" id="GO:0006412">
    <property type="term" value="P:translation"/>
    <property type="evidence" value="ECO:0007669"/>
    <property type="project" value="InterPro"/>
</dbReference>
<proteinExistence type="inferred from homology"/>
<dbReference type="HAMAP" id="MF_00368">
    <property type="entry name" value="Ribosomal_bL12"/>
    <property type="match status" value="1"/>
</dbReference>
<dbReference type="Gene3D" id="1.20.5.710">
    <property type="entry name" value="Single helix bin"/>
    <property type="match status" value="1"/>
</dbReference>
<dbReference type="EMBL" id="KI669498">
    <property type="protein sequence ID" value="OCF35679.1"/>
    <property type="molecule type" value="Genomic_DNA"/>
</dbReference>
<evidence type="ECO:0000313" key="6">
    <source>
        <dbReference type="EMBL" id="OCF35679.1"/>
    </source>
</evidence>
<reference evidence="6 7" key="1">
    <citation type="submission" date="2013-07" db="EMBL/GenBank/DDBJ databases">
        <title>The Genome Sequence of Cryptococcus heveanensis BCC8398.</title>
        <authorList>
            <consortium name="The Broad Institute Genome Sequencing Platform"/>
            <person name="Cuomo C."/>
            <person name="Litvintseva A."/>
            <person name="Chen Y."/>
            <person name="Heitman J."/>
            <person name="Sun S."/>
            <person name="Springer D."/>
            <person name="Dromer F."/>
            <person name="Young S.K."/>
            <person name="Zeng Q."/>
            <person name="Gargeya S."/>
            <person name="Fitzgerald M."/>
            <person name="Abouelleil A."/>
            <person name="Alvarado L."/>
            <person name="Berlin A.M."/>
            <person name="Chapman S.B."/>
            <person name="Dewar J."/>
            <person name="Goldberg J."/>
            <person name="Griggs A."/>
            <person name="Gujja S."/>
            <person name="Hansen M."/>
            <person name="Howarth C."/>
            <person name="Imamovic A."/>
            <person name="Larimer J."/>
            <person name="McCowan C."/>
            <person name="Murphy C."/>
            <person name="Pearson M."/>
            <person name="Priest M."/>
            <person name="Roberts A."/>
            <person name="Saif S."/>
            <person name="Shea T."/>
            <person name="Sykes S."/>
            <person name="Wortman J."/>
            <person name="Nusbaum C."/>
            <person name="Birren B."/>
        </authorList>
    </citation>
    <scope>NUCLEOTIDE SEQUENCE [LARGE SCALE GENOMIC DNA]</scope>
    <source>
        <strain evidence="6 7">BCC8398</strain>
    </source>
</reference>
<keyword evidence="7" id="KW-1185">Reference proteome</keyword>
<dbReference type="InterPro" id="IPR036235">
    <property type="entry name" value="Ribosomal_bL12_oligo_N_sf"/>
</dbReference>
<dbReference type="SUPFAM" id="SSF48300">
    <property type="entry name" value="Ribosomal protein L7/12, oligomerisation (N-terminal) domain"/>
    <property type="match status" value="1"/>
</dbReference>
<feature type="domain" description="Large ribosomal subunit protein bL12 oligomerization" evidence="5">
    <location>
        <begin position="81"/>
        <end position="128"/>
    </location>
</feature>
<comment type="similarity">
    <text evidence="1">Belongs to the bacterial ribosomal protein bL12 family.</text>
</comment>
<dbReference type="InterPro" id="IPR000206">
    <property type="entry name" value="Ribosomal_bL12"/>
</dbReference>
<dbReference type="InterPro" id="IPR008932">
    <property type="entry name" value="Ribosomal_bL12_oligo"/>
</dbReference>
<dbReference type="AlphaFoldDB" id="A0A1B9GXD7"/>
<evidence type="ECO:0000256" key="3">
    <source>
        <dbReference type="ARBA" id="ARBA00023274"/>
    </source>
</evidence>
<dbReference type="FunFam" id="3.30.1390.10:FF:000001">
    <property type="entry name" value="50S ribosomal protein L7/L12"/>
    <property type="match status" value="1"/>
</dbReference>
<dbReference type="Pfam" id="PF00542">
    <property type="entry name" value="Ribosomal_L12"/>
    <property type="match status" value="1"/>
</dbReference>
<dbReference type="SUPFAM" id="SSF54736">
    <property type="entry name" value="ClpS-like"/>
    <property type="match status" value="1"/>
</dbReference>
<evidence type="ECO:0000256" key="2">
    <source>
        <dbReference type="ARBA" id="ARBA00022980"/>
    </source>
</evidence>
<dbReference type="PANTHER" id="PTHR45987">
    <property type="entry name" value="39S RIBOSOMAL PROTEIN L12"/>
    <property type="match status" value="1"/>
</dbReference>
<feature type="domain" description="Large ribosomal subunit protein bL12 C-terminal" evidence="4">
    <location>
        <begin position="148"/>
        <end position="215"/>
    </location>
</feature>
<evidence type="ECO:0000256" key="1">
    <source>
        <dbReference type="ARBA" id="ARBA00007197"/>
    </source>
</evidence>
<name>A0A1B9GXD7_9TREE</name>
<sequence length="216" mass="22604">MDISTISTLRQLATPLAPKKLSKMSFSRSVLRSVRASASTSSSRSSIISARTLSTTRPIFAEVQAQAESSSSGAAAAVSPKIAPIVDQISSLSLLEVSELVSALKTRLNITEIALPAASAAPAAAASGAASSEAAEPAEEKPKEKTIFTVKLEKFDAAAKAKIIREVKAIMPNMNLVEAKKFVESVPQTLKENVPKEDAEKLQKTLTALGATVSLV</sequence>
<keyword evidence="2 6" id="KW-0689">Ribosomal protein</keyword>
<dbReference type="PANTHER" id="PTHR45987:SF4">
    <property type="entry name" value="LARGE RIBOSOMAL SUBUNIT PROTEIN BL12M"/>
    <property type="match status" value="1"/>
</dbReference>
<dbReference type="Proteomes" id="UP000092666">
    <property type="component" value="Unassembled WGS sequence"/>
</dbReference>
<evidence type="ECO:0000313" key="7">
    <source>
        <dbReference type="Proteomes" id="UP000092666"/>
    </source>
</evidence>
<dbReference type="STRING" id="1296120.A0A1B9GXD7"/>
<dbReference type="InterPro" id="IPR013823">
    <property type="entry name" value="Ribosomal_bL12_C"/>
</dbReference>
<dbReference type="GO" id="GO:0003729">
    <property type="term" value="F:mRNA binding"/>
    <property type="evidence" value="ECO:0007669"/>
    <property type="project" value="TreeGrafter"/>
</dbReference>
<dbReference type="GO" id="GO:0005762">
    <property type="term" value="C:mitochondrial large ribosomal subunit"/>
    <property type="evidence" value="ECO:0007669"/>
    <property type="project" value="TreeGrafter"/>
</dbReference>